<dbReference type="Gene3D" id="3.30.40.10">
    <property type="entry name" value="Zinc/RING finger domain, C3HC4 (zinc finger)"/>
    <property type="match status" value="1"/>
</dbReference>
<dbReference type="PROSITE" id="PS51292">
    <property type="entry name" value="ZF_RING_CH"/>
    <property type="match status" value="1"/>
</dbReference>
<evidence type="ECO:0000256" key="4">
    <source>
        <dbReference type="ARBA" id="ARBA00022723"/>
    </source>
</evidence>
<comment type="subcellular location">
    <subcellularLocation>
        <location evidence="1">Membrane</location>
        <topology evidence="1">Multi-pass membrane protein</topology>
    </subcellularLocation>
</comment>
<evidence type="ECO:0000256" key="10">
    <source>
        <dbReference type="SAM" id="MobiDB-lite"/>
    </source>
</evidence>
<keyword evidence="9 11" id="KW-0472">Membrane</keyword>
<dbReference type="PANTHER" id="PTHR46065:SF3">
    <property type="entry name" value="FI20425P1"/>
    <property type="match status" value="1"/>
</dbReference>
<feature type="domain" description="RING-CH-type" evidence="12">
    <location>
        <begin position="105"/>
        <end position="174"/>
    </location>
</feature>
<dbReference type="SUPFAM" id="SSF57850">
    <property type="entry name" value="RING/U-box"/>
    <property type="match status" value="1"/>
</dbReference>
<reference evidence="13 14" key="1">
    <citation type="journal article" date="2022" name="Front. Cell. Infect. Microbiol.">
        <title>The Genomes of Two Strains of Taenia crassiceps the Animal Model for the Study of Human Cysticercosis.</title>
        <authorList>
            <person name="Bobes R.J."/>
            <person name="Estrada K."/>
            <person name="Rios-Valencia D.G."/>
            <person name="Calderon-Gallegos A."/>
            <person name="de la Torre P."/>
            <person name="Carrero J.C."/>
            <person name="Sanchez-Flores A."/>
            <person name="Laclette J.P."/>
        </authorList>
    </citation>
    <scope>NUCLEOTIDE SEQUENCE [LARGE SCALE GENOMIC DNA]</scope>
    <source>
        <strain evidence="13">WFUcys</strain>
    </source>
</reference>
<evidence type="ECO:0000313" key="14">
    <source>
        <dbReference type="Proteomes" id="UP001651158"/>
    </source>
</evidence>
<keyword evidence="2" id="KW-0808">Transferase</keyword>
<evidence type="ECO:0000256" key="7">
    <source>
        <dbReference type="ARBA" id="ARBA00022833"/>
    </source>
</evidence>
<dbReference type="InterPro" id="IPR011016">
    <property type="entry name" value="Znf_RING-CH"/>
</dbReference>
<feature type="compositionally biased region" description="Basic and acidic residues" evidence="10">
    <location>
        <begin position="20"/>
        <end position="29"/>
    </location>
</feature>
<keyword evidence="14" id="KW-1185">Reference proteome</keyword>
<feature type="transmembrane region" description="Helical" evidence="11">
    <location>
        <begin position="196"/>
        <end position="215"/>
    </location>
</feature>
<keyword evidence="7" id="KW-0862">Zinc</keyword>
<evidence type="ECO:0000256" key="2">
    <source>
        <dbReference type="ARBA" id="ARBA00022679"/>
    </source>
</evidence>
<proteinExistence type="predicted"/>
<protein>
    <submittedName>
        <fullName evidence="13">E3 ubiquitin-protein ligase MARCHF1</fullName>
    </submittedName>
</protein>
<dbReference type="SMART" id="SM00744">
    <property type="entry name" value="RINGv"/>
    <property type="match status" value="1"/>
</dbReference>
<evidence type="ECO:0000256" key="1">
    <source>
        <dbReference type="ARBA" id="ARBA00004141"/>
    </source>
</evidence>
<dbReference type="InterPro" id="IPR036640">
    <property type="entry name" value="ABC1_TM_sf"/>
</dbReference>
<comment type="caution">
    <text evidence="13">The sequence shown here is derived from an EMBL/GenBank/DDBJ whole genome shotgun (WGS) entry which is preliminary data.</text>
</comment>
<feature type="transmembrane region" description="Helical" evidence="11">
    <location>
        <begin position="235"/>
        <end position="255"/>
    </location>
</feature>
<keyword evidence="3 11" id="KW-0812">Transmembrane</keyword>
<evidence type="ECO:0000313" key="13">
    <source>
        <dbReference type="EMBL" id="KAL5106760.1"/>
    </source>
</evidence>
<evidence type="ECO:0000256" key="3">
    <source>
        <dbReference type="ARBA" id="ARBA00022692"/>
    </source>
</evidence>
<evidence type="ECO:0000256" key="11">
    <source>
        <dbReference type="SAM" id="Phobius"/>
    </source>
</evidence>
<dbReference type="PANTHER" id="PTHR46065">
    <property type="entry name" value="E3 UBIQUITIN-PROTEIN LIGASE MARCH 2/3 FAMILY MEMBER"/>
    <property type="match status" value="1"/>
</dbReference>
<dbReference type="Pfam" id="PF12906">
    <property type="entry name" value="RINGv"/>
    <property type="match status" value="1"/>
</dbReference>
<keyword evidence="5" id="KW-0863">Zinc-finger</keyword>
<organism evidence="13 14">
    <name type="scientific">Taenia crassiceps</name>
    <dbReference type="NCBI Taxonomy" id="6207"/>
    <lineage>
        <taxon>Eukaryota</taxon>
        <taxon>Metazoa</taxon>
        <taxon>Spiralia</taxon>
        <taxon>Lophotrochozoa</taxon>
        <taxon>Platyhelminthes</taxon>
        <taxon>Cestoda</taxon>
        <taxon>Eucestoda</taxon>
        <taxon>Cyclophyllidea</taxon>
        <taxon>Taeniidae</taxon>
        <taxon>Taenia</taxon>
    </lineage>
</organism>
<name>A0ABR4QAU9_9CEST</name>
<evidence type="ECO:0000256" key="9">
    <source>
        <dbReference type="ARBA" id="ARBA00023136"/>
    </source>
</evidence>
<dbReference type="EMBL" id="JAKROA010000005">
    <property type="protein sequence ID" value="KAL5106760.1"/>
    <property type="molecule type" value="Genomic_DNA"/>
</dbReference>
<dbReference type="Proteomes" id="UP001651158">
    <property type="component" value="Unassembled WGS sequence"/>
</dbReference>
<evidence type="ECO:0000256" key="8">
    <source>
        <dbReference type="ARBA" id="ARBA00022989"/>
    </source>
</evidence>
<gene>
    <name evidence="13" type="ORF">TcWFU_004082</name>
</gene>
<sequence>MDEKLQHNGLNELEGTGNYKYEDSDIGPHHAVEAVEEESRQSRGCNGSSGVRFASLLRSSLRLSTSTKKTPKSTSSSTISTASLSSQPVLGEIGSFRSIGSAISVSSYGFLFCRICHESNESTNAVEFNSYGRLIAPCLCDGSLKYVHEKCIQQWIEISQSKKCELCHFEYETRKYTKPMKEWKFFSLEWRDLRKLFCFVTIYVLIQACVAWALYALISNLTSTGTSNSERNWQFWLKVFVVLVGMFSVGVFAYVQTRYCCEICQRWRRLNRVCVVREPPKERIAKMRMEQRVPTSRLCIVHEVDTFTAIP</sequence>
<keyword evidence="6" id="KW-0833">Ubl conjugation pathway</keyword>
<feature type="region of interest" description="Disordered" evidence="10">
    <location>
        <begin position="1"/>
        <end position="29"/>
    </location>
</feature>
<evidence type="ECO:0000259" key="12">
    <source>
        <dbReference type="PROSITE" id="PS51292"/>
    </source>
</evidence>
<accession>A0ABR4QAU9</accession>
<keyword evidence="8 11" id="KW-1133">Transmembrane helix</keyword>
<dbReference type="SUPFAM" id="SSF90123">
    <property type="entry name" value="ABC transporter transmembrane region"/>
    <property type="match status" value="1"/>
</dbReference>
<keyword evidence="4" id="KW-0479">Metal-binding</keyword>
<evidence type="ECO:0000256" key="5">
    <source>
        <dbReference type="ARBA" id="ARBA00022771"/>
    </source>
</evidence>
<dbReference type="InterPro" id="IPR013083">
    <property type="entry name" value="Znf_RING/FYVE/PHD"/>
</dbReference>
<evidence type="ECO:0000256" key="6">
    <source>
        <dbReference type="ARBA" id="ARBA00022786"/>
    </source>
</evidence>